<comment type="caution">
    <text evidence="2">The sequence shown here is derived from an EMBL/GenBank/DDBJ whole genome shotgun (WGS) entry which is preliminary data.</text>
</comment>
<proteinExistence type="predicted"/>
<dbReference type="OrthoDB" id="6136069at2759"/>
<gene>
    <name evidence="2" type="ORF">MEDL_5774</name>
</gene>
<accession>A0A8S3Q5F9</accession>
<reference evidence="2" key="1">
    <citation type="submission" date="2021-03" db="EMBL/GenBank/DDBJ databases">
        <authorList>
            <person name="Bekaert M."/>
        </authorList>
    </citation>
    <scope>NUCLEOTIDE SEQUENCE</scope>
</reference>
<dbReference type="SUPFAM" id="SSF49842">
    <property type="entry name" value="TNF-like"/>
    <property type="match status" value="1"/>
</dbReference>
<dbReference type="AlphaFoldDB" id="A0A8S3Q5F9"/>
<dbReference type="InterPro" id="IPR001073">
    <property type="entry name" value="C1q_dom"/>
</dbReference>
<name>A0A8S3Q5F9_MYTED</name>
<feature type="domain" description="C1q" evidence="1">
    <location>
        <begin position="149"/>
        <end position="250"/>
    </location>
</feature>
<dbReference type="Pfam" id="PF00386">
    <property type="entry name" value="C1q"/>
    <property type="match status" value="1"/>
</dbReference>
<evidence type="ECO:0000313" key="3">
    <source>
        <dbReference type="Proteomes" id="UP000683360"/>
    </source>
</evidence>
<dbReference type="InterPro" id="IPR008983">
    <property type="entry name" value="Tumour_necrosis_fac-like_dom"/>
</dbReference>
<dbReference type="Proteomes" id="UP000683360">
    <property type="component" value="Unassembled WGS sequence"/>
</dbReference>
<evidence type="ECO:0000313" key="2">
    <source>
        <dbReference type="EMBL" id="CAG2190472.1"/>
    </source>
</evidence>
<evidence type="ECO:0000259" key="1">
    <source>
        <dbReference type="Pfam" id="PF00386"/>
    </source>
</evidence>
<sequence>MNERVIENSCENDNCKAAIDLPLITKLNAPLKAELDISSLTSQQELIGNEVKQAVSVAMKDLAENIVDKELNLYWKTYKPLTIEQFQIFYRKWKEITANQIHSLTTVDIKLDEKIEKMMEKQMKKISSIESEVNKNSEKVAITAFYQNTKTISSGSVLKFDDVNFSVGITNLLTFKGTGKFVCEQSGLYMISVSILSETNGANFYIYRNGNRISTTHIAQPGKNFWHTGTVTIAWQLELRDSVWVQTDGIKIHGGSYSKFTIIKVK</sequence>
<dbReference type="EMBL" id="CAJPWZ010000330">
    <property type="protein sequence ID" value="CAG2190472.1"/>
    <property type="molecule type" value="Genomic_DNA"/>
</dbReference>
<protein>
    <submittedName>
        <fullName evidence="2">C1QL</fullName>
    </submittedName>
</protein>
<organism evidence="2 3">
    <name type="scientific">Mytilus edulis</name>
    <name type="common">Blue mussel</name>
    <dbReference type="NCBI Taxonomy" id="6550"/>
    <lineage>
        <taxon>Eukaryota</taxon>
        <taxon>Metazoa</taxon>
        <taxon>Spiralia</taxon>
        <taxon>Lophotrochozoa</taxon>
        <taxon>Mollusca</taxon>
        <taxon>Bivalvia</taxon>
        <taxon>Autobranchia</taxon>
        <taxon>Pteriomorphia</taxon>
        <taxon>Mytilida</taxon>
        <taxon>Mytiloidea</taxon>
        <taxon>Mytilidae</taxon>
        <taxon>Mytilinae</taxon>
        <taxon>Mytilus</taxon>
    </lineage>
</organism>
<dbReference type="Gene3D" id="2.60.120.40">
    <property type="match status" value="1"/>
</dbReference>
<keyword evidence="3" id="KW-1185">Reference proteome</keyword>